<dbReference type="InterPro" id="IPR013839">
    <property type="entry name" value="DNAligase_adenylation"/>
</dbReference>
<dbReference type="InterPro" id="IPR012340">
    <property type="entry name" value="NA-bd_OB-fold"/>
</dbReference>
<accession>A0A6L8K9P9</accession>
<dbReference type="Pfam" id="PF03119">
    <property type="entry name" value="DNA_ligase_ZBD"/>
    <property type="match status" value="1"/>
</dbReference>
<feature type="binding site" evidence="15">
    <location>
        <position position="411"/>
    </location>
    <ligand>
        <name>Zn(2+)</name>
        <dbReference type="ChEBI" id="CHEBI:29105"/>
    </ligand>
</feature>
<dbReference type="PANTHER" id="PTHR23389">
    <property type="entry name" value="CHROMOSOME TRANSMISSION FIDELITY FACTOR 18"/>
    <property type="match status" value="1"/>
</dbReference>
<dbReference type="GO" id="GO:0046872">
    <property type="term" value="F:metal ion binding"/>
    <property type="evidence" value="ECO:0007669"/>
    <property type="project" value="UniProtKB-KW"/>
</dbReference>
<dbReference type="SUPFAM" id="SSF50249">
    <property type="entry name" value="Nucleic acid-binding proteins"/>
    <property type="match status" value="1"/>
</dbReference>
<dbReference type="InterPro" id="IPR001357">
    <property type="entry name" value="BRCT_dom"/>
</dbReference>
<dbReference type="InterPro" id="IPR033136">
    <property type="entry name" value="DNA_ligase_CS"/>
</dbReference>
<keyword evidence="12 15" id="KW-0464">Manganese</keyword>
<feature type="binding site" evidence="15">
    <location>
        <position position="414"/>
    </location>
    <ligand>
        <name>Zn(2+)</name>
        <dbReference type="ChEBI" id="CHEBI:29105"/>
    </ligand>
</feature>
<comment type="cofactor">
    <cofactor evidence="15">
        <name>Mg(2+)</name>
        <dbReference type="ChEBI" id="CHEBI:18420"/>
    </cofactor>
    <cofactor evidence="15">
        <name>Mn(2+)</name>
        <dbReference type="ChEBI" id="CHEBI:29035"/>
    </cofactor>
</comment>
<dbReference type="FunFam" id="1.10.287.610:FF:000002">
    <property type="entry name" value="DNA ligase"/>
    <property type="match status" value="1"/>
</dbReference>
<dbReference type="InterPro" id="IPR013840">
    <property type="entry name" value="DNAligase_N"/>
</dbReference>
<feature type="binding site" evidence="15">
    <location>
        <begin position="34"/>
        <end position="38"/>
    </location>
    <ligand>
        <name>NAD(+)</name>
        <dbReference type="ChEBI" id="CHEBI:57540"/>
    </ligand>
</feature>
<keyword evidence="5 15" id="KW-0235">DNA replication</keyword>
<dbReference type="Gene3D" id="1.10.287.610">
    <property type="entry name" value="Helix hairpin bin"/>
    <property type="match status" value="1"/>
</dbReference>
<dbReference type="InterPro" id="IPR003583">
    <property type="entry name" value="Hlx-hairpin-Hlx_DNA-bd_motif"/>
</dbReference>
<dbReference type="Gene3D" id="1.10.150.20">
    <property type="entry name" value="5' to 3' exonuclease, C-terminal subdomain"/>
    <property type="match status" value="2"/>
</dbReference>
<evidence type="ECO:0000256" key="13">
    <source>
        <dbReference type="ARBA" id="ARBA00034005"/>
    </source>
</evidence>
<gene>
    <name evidence="15 17" type="primary">ligA</name>
    <name evidence="17" type="ORF">GTP46_07745</name>
</gene>
<dbReference type="Pfam" id="PF03120">
    <property type="entry name" value="OB_DNA_ligase"/>
    <property type="match status" value="1"/>
</dbReference>
<comment type="catalytic activity">
    <reaction evidence="13 15">
        <text>NAD(+) + (deoxyribonucleotide)n-3'-hydroxyl + 5'-phospho-(deoxyribonucleotide)m = (deoxyribonucleotide)n+m + AMP + beta-nicotinamide D-nucleotide.</text>
        <dbReference type="EC" id="6.5.1.2"/>
    </reaction>
</comment>
<proteinExistence type="inferred from homology"/>
<dbReference type="Gene3D" id="3.40.50.10190">
    <property type="entry name" value="BRCT domain"/>
    <property type="match status" value="1"/>
</dbReference>
<evidence type="ECO:0000256" key="4">
    <source>
        <dbReference type="ARBA" id="ARBA00022598"/>
    </source>
</evidence>
<evidence type="ECO:0000256" key="12">
    <source>
        <dbReference type="ARBA" id="ARBA00023211"/>
    </source>
</evidence>
<keyword evidence="7 15" id="KW-0227">DNA damage</keyword>
<dbReference type="InterPro" id="IPR001679">
    <property type="entry name" value="DNA_ligase"/>
</dbReference>
<dbReference type="HAMAP" id="MF_01588">
    <property type="entry name" value="DNA_ligase_A"/>
    <property type="match status" value="1"/>
</dbReference>
<comment type="function">
    <text evidence="1 15">DNA ligase that catalyzes the formation of phosphodiester linkages between 5'-phosphoryl and 3'-hydroxyl groups in double-stranded DNA using NAD as a coenzyme and as the energy source for the reaction. It is essential for DNA replication and repair of damaged DNA.</text>
</comment>
<feature type="binding site" evidence="15">
    <location>
        <position position="316"/>
    </location>
    <ligand>
        <name>NAD(+)</name>
        <dbReference type="ChEBI" id="CHEBI:57540"/>
    </ligand>
</feature>
<name>A0A6L8K9P9_9BURK</name>
<dbReference type="RefSeq" id="WP_161006040.1">
    <property type="nucleotide sequence ID" value="NZ_WWCN01000004.1"/>
</dbReference>
<dbReference type="InterPro" id="IPR010994">
    <property type="entry name" value="RuvA_2-like"/>
</dbReference>
<feature type="binding site" evidence="15">
    <location>
        <position position="138"/>
    </location>
    <ligand>
        <name>NAD(+)</name>
        <dbReference type="ChEBI" id="CHEBI:57540"/>
    </ligand>
</feature>
<dbReference type="EC" id="6.5.1.2" evidence="2 15"/>
<dbReference type="Pfam" id="PF01653">
    <property type="entry name" value="DNA_ligase_aden"/>
    <property type="match status" value="1"/>
</dbReference>
<evidence type="ECO:0000256" key="11">
    <source>
        <dbReference type="ARBA" id="ARBA00023204"/>
    </source>
</evidence>
<evidence type="ECO:0000256" key="15">
    <source>
        <dbReference type="HAMAP-Rule" id="MF_01588"/>
    </source>
</evidence>
<keyword evidence="10 15" id="KW-0520">NAD</keyword>
<dbReference type="Gene3D" id="6.20.10.30">
    <property type="match status" value="1"/>
</dbReference>
<keyword evidence="9 15" id="KW-0460">Magnesium</keyword>
<dbReference type="SMART" id="SM00278">
    <property type="entry name" value="HhH1"/>
    <property type="match status" value="3"/>
</dbReference>
<dbReference type="GO" id="GO:0005829">
    <property type="term" value="C:cytosol"/>
    <property type="evidence" value="ECO:0007669"/>
    <property type="project" value="TreeGrafter"/>
</dbReference>
<evidence type="ECO:0000256" key="2">
    <source>
        <dbReference type="ARBA" id="ARBA00012722"/>
    </source>
</evidence>
<dbReference type="InterPro" id="IPR036420">
    <property type="entry name" value="BRCT_dom_sf"/>
</dbReference>
<dbReference type="SUPFAM" id="SSF52113">
    <property type="entry name" value="BRCT domain"/>
    <property type="match status" value="1"/>
</dbReference>
<feature type="binding site" evidence="15">
    <location>
        <begin position="83"/>
        <end position="84"/>
    </location>
    <ligand>
        <name>NAD(+)</name>
        <dbReference type="ChEBI" id="CHEBI:57540"/>
    </ligand>
</feature>
<dbReference type="SUPFAM" id="SSF47781">
    <property type="entry name" value="RuvA domain 2-like"/>
    <property type="match status" value="1"/>
</dbReference>
<dbReference type="GO" id="GO:0003911">
    <property type="term" value="F:DNA ligase (NAD+) activity"/>
    <property type="evidence" value="ECO:0007669"/>
    <property type="project" value="UniProtKB-UniRule"/>
</dbReference>
<dbReference type="CDD" id="cd00114">
    <property type="entry name" value="LIGANc"/>
    <property type="match status" value="1"/>
</dbReference>
<dbReference type="Proteomes" id="UP000479335">
    <property type="component" value="Unassembled WGS sequence"/>
</dbReference>
<dbReference type="PROSITE" id="PS50172">
    <property type="entry name" value="BRCT"/>
    <property type="match status" value="1"/>
</dbReference>
<comment type="caution">
    <text evidence="15">Lacks conserved residue(s) required for the propagation of feature annotation.</text>
</comment>
<dbReference type="Pfam" id="PF12826">
    <property type="entry name" value="HHH_2"/>
    <property type="match status" value="1"/>
</dbReference>
<dbReference type="InterPro" id="IPR004150">
    <property type="entry name" value="NAD_DNA_ligase_OB"/>
</dbReference>
<dbReference type="EMBL" id="WWCN01000004">
    <property type="protein sequence ID" value="MYM22534.1"/>
    <property type="molecule type" value="Genomic_DNA"/>
</dbReference>
<dbReference type="SUPFAM" id="SSF56091">
    <property type="entry name" value="DNA ligase/mRNA capping enzyme, catalytic domain"/>
    <property type="match status" value="1"/>
</dbReference>
<evidence type="ECO:0000256" key="6">
    <source>
        <dbReference type="ARBA" id="ARBA00022723"/>
    </source>
</evidence>
<dbReference type="FunFam" id="2.40.50.140:FF:000012">
    <property type="entry name" value="DNA ligase"/>
    <property type="match status" value="1"/>
</dbReference>
<dbReference type="InterPro" id="IPR004149">
    <property type="entry name" value="Znf_DNAligase_C4"/>
</dbReference>
<reference evidence="17 18" key="1">
    <citation type="submission" date="2019-12" db="EMBL/GenBank/DDBJ databases">
        <title>Novel species isolated from a subtropical stream in China.</title>
        <authorList>
            <person name="Lu H."/>
        </authorList>
    </citation>
    <scope>NUCLEOTIDE SEQUENCE [LARGE SCALE GENOMIC DNA]</scope>
    <source>
        <strain evidence="17 18">FT135W</strain>
    </source>
</reference>
<dbReference type="Gene3D" id="3.30.470.30">
    <property type="entry name" value="DNA ligase/mRNA capping enzyme"/>
    <property type="match status" value="1"/>
</dbReference>
<dbReference type="NCBIfam" id="NF005932">
    <property type="entry name" value="PRK07956.1"/>
    <property type="match status" value="1"/>
</dbReference>
<dbReference type="GO" id="GO:0006281">
    <property type="term" value="P:DNA repair"/>
    <property type="evidence" value="ECO:0007669"/>
    <property type="project" value="UniProtKB-KW"/>
</dbReference>
<evidence type="ECO:0000256" key="5">
    <source>
        <dbReference type="ARBA" id="ARBA00022705"/>
    </source>
</evidence>
<keyword evidence="18" id="KW-1185">Reference proteome</keyword>
<dbReference type="SMART" id="SM00292">
    <property type="entry name" value="BRCT"/>
    <property type="match status" value="1"/>
</dbReference>
<dbReference type="Pfam" id="PF00533">
    <property type="entry name" value="BRCT"/>
    <property type="match status" value="1"/>
</dbReference>
<dbReference type="GO" id="GO:0006260">
    <property type="term" value="P:DNA replication"/>
    <property type="evidence" value="ECO:0007669"/>
    <property type="project" value="UniProtKB-KW"/>
</dbReference>
<feature type="binding site" evidence="15">
    <location>
        <position position="115"/>
    </location>
    <ligand>
        <name>NAD(+)</name>
        <dbReference type="ChEBI" id="CHEBI:57540"/>
    </ligand>
</feature>
<sequence>MTEVDFKTRIEQLSAELNRHLHAYHVEDAPTIPDAEYDKLFSELQKLEEEHPELALPDSPTKRVGAAPLPQFDQVTHTVPMLSLNNGFTDEDIENFDRRVREGLDTVALIEYAAEVKYDGLAINLRYVDGLLVQAATRGDGYTGEDVTANIRTIRSIPLRLKTDNPPAILDVRGEVLMFKRDFEAMNERQREAGQKEFVNPRNAAAGSLRQLDSRITASRKLSFFAYGVGALEGAEMPLSHSALLDWYRTLGLPVAKEATVVRGYDGLMAYYKQIGEARPTMPYEIDGVVYKANRVEDQRTLGFVSRAPRFALAHKFPAEEALTVVQAIEVQVGRTGAITPVARLASVFVGGVNVTNATLHNEDEVRRKDVRVGDTVIVRRAGDVIPEVLAVVLERRPSPEPEAYVLPKACPVCGSHVVREEGEAIARCSGGLFCSAQRKEAIRHFAGRRMMDIEGLGDRYIDNLVEANKVQRVADLYALKLEDLLEMKRLADERDGTTPETVAQGKIATKWADNLLEAIAASKNPPLERLLFALSIRHVGESTAKTLAEWLGRFDLIRRVPAALLRVLPDIGGTVAESIADFFAEPKNQEAIDALLAAGVAPAGEHAPSAKLREKLDPIKLMAALAIPKLTEPRSKQLVEEGVTLEALAYLQVFNVFGLPAAVAESLDQWMLQPGNREQVKALHLLRVDLLAQLPETVTTEGHLTGKTFVLTGTLPTMGRDQAAALIEAQGGKVSGSVSKKTHYLVAGADAGSKLAKAQELEVTILDEAGLLALLEEKHEEK</sequence>
<evidence type="ECO:0000256" key="9">
    <source>
        <dbReference type="ARBA" id="ARBA00022842"/>
    </source>
</evidence>
<keyword evidence="4 15" id="KW-0436">Ligase</keyword>
<evidence type="ECO:0000256" key="8">
    <source>
        <dbReference type="ARBA" id="ARBA00022833"/>
    </source>
</evidence>
<evidence type="ECO:0000256" key="14">
    <source>
        <dbReference type="ARBA" id="ARBA00060881"/>
    </source>
</evidence>
<dbReference type="PIRSF" id="PIRSF001604">
    <property type="entry name" value="LigA"/>
    <property type="match status" value="1"/>
</dbReference>
<evidence type="ECO:0000256" key="1">
    <source>
        <dbReference type="ARBA" id="ARBA00004067"/>
    </source>
</evidence>
<comment type="similarity">
    <text evidence="14 15">Belongs to the NAD-dependent DNA ligase family. LigA subfamily.</text>
</comment>
<keyword evidence="6 15" id="KW-0479">Metal-binding</keyword>
<dbReference type="FunFam" id="1.10.150.20:FF:000006">
    <property type="entry name" value="DNA ligase"/>
    <property type="match status" value="1"/>
</dbReference>
<feature type="binding site" evidence="15">
    <location>
        <position position="292"/>
    </location>
    <ligand>
        <name>NAD(+)</name>
        <dbReference type="ChEBI" id="CHEBI:57540"/>
    </ligand>
</feature>
<evidence type="ECO:0000256" key="10">
    <source>
        <dbReference type="ARBA" id="ARBA00023027"/>
    </source>
</evidence>
<dbReference type="InterPro" id="IPR041663">
    <property type="entry name" value="DisA/LigA_HHH"/>
</dbReference>
<dbReference type="FunFam" id="3.30.470.30:FF:000001">
    <property type="entry name" value="DNA ligase"/>
    <property type="match status" value="1"/>
</dbReference>
<dbReference type="AlphaFoldDB" id="A0A6L8K9P9"/>
<dbReference type="NCBIfam" id="TIGR00575">
    <property type="entry name" value="dnlj"/>
    <property type="match status" value="1"/>
</dbReference>
<feature type="binding site" evidence="15">
    <location>
        <position position="435"/>
    </location>
    <ligand>
        <name>Zn(2+)</name>
        <dbReference type="ChEBI" id="CHEBI:29105"/>
    </ligand>
</feature>
<evidence type="ECO:0000313" key="17">
    <source>
        <dbReference type="EMBL" id="MYM22534.1"/>
    </source>
</evidence>
<evidence type="ECO:0000256" key="3">
    <source>
        <dbReference type="ARBA" id="ARBA00013308"/>
    </source>
</evidence>
<dbReference type="Gene3D" id="2.40.50.140">
    <property type="entry name" value="Nucleic acid-binding proteins"/>
    <property type="match status" value="1"/>
</dbReference>
<keyword evidence="11 15" id="KW-0234">DNA repair</keyword>
<feature type="active site" description="N6-AMP-lysine intermediate" evidence="15">
    <location>
        <position position="117"/>
    </location>
</feature>
<evidence type="ECO:0000256" key="7">
    <source>
        <dbReference type="ARBA" id="ARBA00022763"/>
    </source>
</evidence>
<dbReference type="GO" id="GO:0003677">
    <property type="term" value="F:DNA binding"/>
    <property type="evidence" value="ECO:0007669"/>
    <property type="project" value="InterPro"/>
</dbReference>
<comment type="caution">
    <text evidence="17">The sequence shown here is derived from an EMBL/GenBank/DDBJ whole genome shotgun (WGS) entry which is preliminary data.</text>
</comment>
<feature type="binding site" evidence="15">
    <location>
        <position position="175"/>
    </location>
    <ligand>
        <name>NAD(+)</name>
        <dbReference type="ChEBI" id="CHEBI:57540"/>
    </ligand>
</feature>
<dbReference type="SMART" id="SM00532">
    <property type="entry name" value="LIGANc"/>
    <property type="match status" value="1"/>
</dbReference>
<dbReference type="PROSITE" id="PS01056">
    <property type="entry name" value="DNA_LIGASE_N2"/>
    <property type="match status" value="1"/>
</dbReference>
<organism evidence="17 18">
    <name type="scientific">Duganella flavida</name>
    <dbReference type="NCBI Taxonomy" id="2692175"/>
    <lineage>
        <taxon>Bacteria</taxon>
        <taxon>Pseudomonadati</taxon>
        <taxon>Pseudomonadota</taxon>
        <taxon>Betaproteobacteria</taxon>
        <taxon>Burkholderiales</taxon>
        <taxon>Oxalobacteraceae</taxon>
        <taxon>Telluria group</taxon>
        <taxon>Duganella</taxon>
    </lineage>
</organism>
<dbReference type="CDD" id="cd17748">
    <property type="entry name" value="BRCT_DNA_ligase_like"/>
    <property type="match status" value="1"/>
</dbReference>
<evidence type="ECO:0000313" key="18">
    <source>
        <dbReference type="Proteomes" id="UP000479335"/>
    </source>
</evidence>
<evidence type="ECO:0000259" key="16">
    <source>
        <dbReference type="PROSITE" id="PS50172"/>
    </source>
</evidence>
<protein>
    <recommendedName>
        <fullName evidence="3 15">DNA ligase</fullName>
        <ecNumber evidence="2 15">6.5.1.2</ecNumber>
    </recommendedName>
    <alternativeName>
        <fullName evidence="15">Polydeoxyribonucleotide synthase [NAD(+)]</fullName>
    </alternativeName>
</protein>
<feature type="domain" description="BRCT" evidence="16">
    <location>
        <begin position="700"/>
        <end position="783"/>
    </location>
</feature>
<keyword evidence="8 15" id="KW-0862">Zinc</keyword>
<dbReference type="PANTHER" id="PTHR23389:SF9">
    <property type="entry name" value="DNA LIGASE"/>
    <property type="match status" value="1"/>
</dbReference>